<feature type="chain" id="PRO_5029538202" description="Cnidarian restricted protein" evidence="1">
    <location>
        <begin position="22"/>
        <end position="124"/>
    </location>
</feature>
<evidence type="ECO:0000313" key="3">
    <source>
        <dbReference type="Proteomes" id="UP000594262"/>
    </source>
</evidence>
<evidence type="ECO:0000313" key="2">
    <source>
        <dbReference type="EnsemblMetazoa" id="CLYHEMP012926.1"/>
    </source>
</evidence>
<dbReference type="AlphaFoldDB" id="A0A7M5WTJ9"/>
<dbReference type="EnsemblMetazoa" id="CLYHEMT012926.1">
    <property type="protein sequence ID" value="CLYHEMP012926.1"/>
    <property type="gene ID" value="CLYHEMG012926"/>
</dbReference>
<accession>A0A7M5WTJ9</accession>
<evidence type="ECO:0008006" key="4">
    <source>
        <dbReference type="Google" id="ProtNLM"/>
    </source>
</evidence>
<feature type="signal peptide" evidence="1">
    <location>
        <begin position="1"/>
        <end position="21"/>
    </location>
</feature>
<keyword evidence="3" id="KW-1185">Reference proteome</keyword>
<proteinExistence type="predicted"/>
<sequence length="124" mass="13758">MNTSNVLKLFLCGILMGIVLSRPMLSGLGDHLLTDGVLSTHACAKTPKFPPTNGKLKCTVDQSDDSVTCLMDCDQNFSHDFGGQATDFKHFPTFICDKNSVWRHFLDQKKVIDTSLLTCQPHKQ</sequence>
<dbReference type="Proteomes" id="UP000594262">
    <property type="component" value="Unplaced"/>
</dbReference>
<protein>
    <recommendedName>
        <fullName evidence="4">Cnidarian restricted protein</fullName>
    </recommendedName>
</protein>
<evidence type="ECO:0000256" key="1">
    <source>
        <dbReference type="SAM" id="SignalP"/>
    </source>
</evidence>
<keyword evidence="1" id="KW-0732">Signal</keyword>
<reference evidence="2" key="1">
    <citation type="submission" date="2021-01" db="UniProtKB">
        <authorList>
            <consortium name="EnsemblMetazoa"/>
        </authorList>
    </citation>
    <scope>IDENTIFICATION</scope>
</reference>
<organism evidence="2 3">
    <name type="scientific">Clytia hemisphaerica</name>
    <dbReference type="NCBI Taxonomy" id="252671"/>
    <lineage>
        <taxon>Eukaryota</taxon>
        <taxon>Metazoa</taxon>
        <taxon>Cnidaria</taxon>
        <taxon>Hydrozoa</taxon>
        <taxon>Hydroidolina</taxon>
        <taxon>Leptothecata</taxon>
        <taxon>Obeliida</taxon>
        <taxon>Clytiidae</taxon>
        <taxon>Clytia</taxon>
    </lineage>
</organism>
<name>A0A7M5WTJ9_9CNID</name>